<dbReference type="InterPro" id="IPR036259">
    <property type="entry name" value="MFS_trans_sf"/>
</dbReference>
<gene>
    <name evidence="2" type="ORF">SPRG_16252</name>
</gene>
<keyword evidence="1" id="KW-1133">Transmembrane helix</keyword>
<reference evidence="2 3" key="1">
    <citation type="journal article" date="2013" name="PLoS Genet.">
        <title>Distinctive expansion of potential virulence genes in the genome of the oomycete fish pathogen Saprolegnia parasitica.</title>
        <authorList>
            <person name="Jiang R.H."/>
            <person name="de Bruijn I."/>
            <person name="Haas B.J."/>
            <person name="Belmonte R."/>
            <person name="Lobach L."/>
            <person name="Christie J."/>
            <person name="van den Ackerveken G."/>
            <person name="Bottin A."/>
            <person name="Bulone V."/>
            <person name="Diaz-Moreno S.M."/>
            <person name="Dumas B."/>
            <person name="Fan L."/>
            <person name="Gaulin E."/>
            <person name="Govers F."/>
            <person name="Grenville-Briggs L.J."/>
            <person name="Horner N.R."/>
            <person name="Levin J.Z."/>
            <person name="Mammella M."/>
            <person name="Meijer H.J."/>
            <person name="Morris P."/>
            <person name="Nusbaum C."/>
            <person name="Oome S."/>
            <person name="Phillips A.J."/>
            <person name="van Rooyen D."/>
            <person name="Rzeszutek E."/>
            <person name="Saraiva M."/>
            <person name="Secombes C.J."/>
            <person name="Seidl M.F."/>
            <person name="Snel B."/>
            <person name="Stassen J.H."/>
            <person name="Sykes S."/>
            <person name="Tripathy S."/>
            <person name="van den Berg H."/>
            <person name="Vega-Arreguin J.C."/>
            <person name="Wawra S."/>
            <person name="Young S.K."/>
            <person name="Zeng Q."/>
            <person name="Dieguez-Uribeondo J."/>
            <person name="Russ C."/>
            <person name="Tyler B.M."/>
            <person name="van West P."/>
        </authorList>
    </citation>
    <scope>NUCLEOTIDE SEQUENCE [LARGE SCALE GENOMIC DNA]</scope>
    <source>
        <strain evidence="2 3">CBS 223.65</strain>
    </source>
</reference>
<dbReference type="Proteomes" id="UP000030745">
    <property type="component" value="Unassembled WGS sequence"/>
</dbReference>
<evidence type="ECO:0000256" key="1">
    <source>
        <dbReference type="SAM" id="Phobius"/>
    </source>
</evidence>
<dbReference type="Gene3D" id="1.20.1250.20">
    <property type="entry name" value="MFS general substrate transporter like domains"/>
    <property type="match status" value="1"/>
</dbReference>
<dbReference type="GeneID" id="24137891"/>
<feature type="transmembrane region" description="Helical" evidence="1">
    <location>
        <begin position="145"/>
        <end position="170"/>
    </location>
</feature>
<feature type="transmembrane region" description="Helical" evidence="1">
    <location>
        <begin position="115"/>
        <end position="133"/>
    </location>
</feature>
<dbReference type="EMBL" id="KK583443">
    <property type="protein sequence ID" value="KDO18389.1"/>
    <property type="molecule type" value="Genomic_DNA"/>
</dbReference>
<dbReference type="STRING" id="695850.A0A067BIY8"/>
<keyword evidence="1" id="KW-0472">Membrane</keyword>
<protein>
    <submittedName>
        <fullName evidence="2">Uncharacterized protein</fullName>
    </submittedName>
</protein>
<dbReference type="KEGG" id="spar:SPRG_16252"/>
<evidence type="ECO:0000313" key="3">
    <source>
        <dbReference type="Proteomes" id="UP000030745"/>
    </source>
</evidence>
<dbReference type="RefSeq" id="XP_012210900.1">
    <property type="nucleotide sequence ID" value="XM_012355510.1"/>
</dbReference>
<sequence>MAHELPRPKWVLARHGEEACKACLVLLRRRQDVAAELDELQAKQVHKYSGANGVYKAFMSTLLVSISAFSSLPLYVDTARVFTGLARPLMLTNCLGTELLFASLSFFYIEKLKHKLLLLVTLVGVGAALLGAHDRFQICGVQDQTALQALLITLFAVKGAGLPATLWAAVVGLFRVHGRSIAAPLFFVIVLVSKRRPPRRKRFGCLGSCGLGVLGTAGLARRANGLKRKMAAETPLRPHNSNLRLFTPNVQAHHGQSGAITTQGQ</sequence>
<feature type="transmembrane region" description="Helical" evidence="1">
    <location>
        <begin position="88"/>
        <end position="109"/>
    </location>
</feature>
<accession>A0A067BIY8</accession>
<dbReference type="AlphaFoldDB" id="A0A067BIY8"/>
<organism evidence="2 3">
    <name type="scientific">Saprolegnia parasitica (strain CBS 223.65)</name>
    <dbReference type="NCBI Taxonomy" id="695850"/>
    <lineage>
        <taxon>Eukaryota</taxon>
        <taxon>Sar</taxon>
        <taxon>Stramenopiles</taxon>
        <taxon>Oomycota</taxon>
        <taxon>Saprolegniomycetes</taxon>
        <taxon>Saprolegniales</taxon>
        <taxon>Saprolegniaceae</taxon>
        <taxon>Saprolegnia</taxon>
    </lineage>
</organism>
<name>A0A067BIY8_SAPPC</name>
<keyword evidence="1" id="KW-0812">Transmembrane</keyword>
<proteinExistence type="predicted"/>
<feature type="transmembrane region" description="Helical" evidence="1">
    <location>
        <begin position="57"/>
        <end position="76"/>
    </location>
</feature>
<keyword evidence="3" id="KW-1185">Reference proteome</keyword>
<evidence type="ECO:0000313" key="2">
    <source>
        <dbReference type="EMBL" id="KDO18389.1"/>
    </source>
</evidence>
<dbReference type="VEuPathDB" id="FungiDB:SPRG_16252"/>